<accession>A0A3Q9KDV4</accession>
<dbReference type="AlphaFoldDB" id="A0A3Q9KDV4"/>
<keyword evidence="1" id="KW-0472">Membrane</keyword>
<feature type="transmembrane region" description="Helical" evidence="1">
    <location>
        <begin position="130"/>
        <end position="151"/>
    </location>
</feature>
<dbReference type="EMBL" id="CP029042">
    <property type="protein sequence ID" value="AZS74653.1"/>
    <property type="molecule type" value="Genomic_DNA"/>
</dbReference>
<organism evidence="2 3">
    <name type="scientific">Streptomyces lydicus</name>
    <dbReference type="NCBI Taxonomy" id="47763"/>
    <lineage>
        <taxon>Bacteria</taxon>
        <taxon>Bacillati</taxon>
        <taxon>Actinomycetota</taxon>
        <taxon>Actinomycetes</taxon>
        <taxon>Kitasatosporales</taxon>
        <taxon>Streptomycetaceae</taxon>
        <taxon>Streptomyces</taxon>
    </lineage>
</organism>
<reference evidence="2 3" key="1">
    <citation type="submission" date="2018-04" db="EMBL/GenBank/DDBJ databases">
        <title>Complete genome sequences of Streptomyces lydicus strain WYEC and characterization of antagonistic properties of biological control agents.</title>
        <authorList>
            <person name="Mariita R.M."/>
            <person name="Sello J.K."/>
        </authorList>
    </citation>
    <scope>NUCLEOTIDE SEQUENCE [LARGE SCALE GENOMIC DNA]</scope>
    <source>
        <strain evidence="2 3">WYEC 108</strain>
    </source>
</reference>
<sequence length="329" mass="34013">MKSALRSAPPSDGSARTWLAAVPFVVVIVVFAGIYMGVADRLPDPLAIHFRGERADGFSSVPGFLTASLALLLAVGSVFGLLIHLRVPAPDMPWLIAGCYATAAGLGYVLCGTLLANADVSDASAVREPWWQLAVVLGVALFAGALGRLLAGAAPPQPRRAHGATPRLDVPAGTTAGWSRTISSPPLIVLGVLLLGAGLVVGILAGWLSAAGLLFGGAMVLPLASVRVTVDRRGLALSPTLLPGRFRLRRIPVDRIAEAGSRRIACFAEFGGWGYRIRSGASGLVLRSGEGVVVRLTNGREFAVTVDDAATAAALLNTYADRAQARQGG</sequence>
<keyword evidence="1" id="KW-0812">Transmembrane</keyword>
<proteinExistence type="predicted"/>
<evidence type="ECO:0000256" key="1">
    <source>
        <dbReference type="SAM" id="Phobius"/>
    </source>
</evidence>
<evidence type="ECO:0000313" key="2">
    <source>
        <dbReference type="EMBL" id="AZS74653.1"/>
    </source>
</evidence>
<gene>
    <name evidence="2" type="ORF">DDE74_30230</name>
</gene>
<evidence type="ECO:0000313" key="3">
    <source>
        <dbReference type="Proteomes" id="UP000275579"/>
    </source>
</evidence>
<feature type="transmembrane region" description="Helical" evidence="1">
    <location>
        <begin position="94"/>
        <end position="118"/>
    </location>
</feature>
<feature type="transmembrane region" description="Helical" evidence="1">
    <location>
        <begin position="20"/>
        <end position="38"/>
    </location>
</feature>
<name>A0A3Q9KDV4_9ACTN</name>
<evidence type="ECO:0008006" key="4">
    <source>
        <dbReference type="Google" id="ProtNLM"/>
    </source>
</evidence>
<keyword evidence="1" id="KW-1133">Transmembrane helix</keyword>
<dbReference type="Proteomes" id="UP000275579">
    <property type="component" value="Chromosome"/>
</dbReference>
<protein>
    <recommendedName>
        <fullName evidence="4">DUF1648 domain-containing protein</fullName>
    </recommendedName>
</protein>
<feature type="transmembrane region" description="Helical" evidence="1">
    <location>
        <begin position="58"/>
        <end position="82"/>
    </location>
</feature>
<feature type="transmembrane region" description="Helical" evidence="1">
    <location>
        <begin position="187"/>
        <end position="207"/>
    </location>
</feature>
<dbReference type="RefSeq" id="WP_127153460.1">
    <property type="nucleotide sequence ID" value="NZ_CP029042.1"/>
</dbReference>